<name>A0A0E9Q793_ANGAN</name>
<sequence>MTVSHPALSPQRLKGVLPLHLPVMSTSLCACSYKINNCNGL</sequence>
<reference evidence="1" key="1">
    <citation type="submission" date="2014-11" db="EMBL/GenBank/DDBJ databases">
        <authorList>
            <person name="Amaro Gonzalez C."/>
        </authorList>
    </citation>
    <scope>NUCLEOTIDE SEQUENCE</scope>
</reference>
<dbReference type="EMBL" id="GBXM01096190">
    <property type="protein sequence ID" value="JAH12387.1"/>
    <property type="molecule type" value="Transcribed_RNA"/>
</dbReference>
<proteinExistence type="predicted"/>
<protein>
    <submittedName>
        <fullName evidence="1">Uncharacterized protein</fullName>
    </submittedName>
</protein>
<dbReference type="AlphaFoldDB" id="A0A0E9Q793"/>
<accession>A0A0E9Q793</accession>
<organism evidence="1">
    <name type="scientific">Anguilla anguilla</name>
    <name type="common">European freshwater eel</name>
    <name type="synonym">Muraena anguilla</name>
    <dbReference type="NCBI Taxonomy" id="7936"/>
    <lineage>
        <taxon>Eukaryota</taxon>
        <taxon>Metazoa</taxon>
        <taxon>Chordata</taxon>
        <taxon>Craniata</taxon>
        <taxon>Vertebrata</taxon>
        <taxon>Euteleostomi</taxon>
        <taxon>Actinopterygii</taxon>
        <taxon>Neopterygii</taxon>
        <taxon>Teleostei</taxon>
        <taxon>Anguilliformes</taxon>
        <taxon>Anguillidae</taxon>
        <taxon>Anguilla</taxon>
    </lineage>
</organism>
<evidence type="ECO:0000313" key="1">
    <source>
        <dbReference type="EMBL" id="JAH12387.1"/>
    </source>
</evidence>
<reference evidence="1" key="2">
    <citation type="journal article" date="2015" name="Fish Shellfish Immunol.">
        <title>Early steps in the European eel (Anguilla anguilla)-Vibrio vulnificus interaction in the gills: Role of the RtxA13 toxin.</title>
        <authorList>
            <person name="Callol A."/>
            <person name="Pajuelo D."/>
            <person name="Ebbesson L."/>
            <person name="Teles M."/>
            <person name="MacKenzie S."/>
            <person name="Amaro C."/>
        </authorList>
    </citation>
    <scope>NUCLEOTIDE SEQUENCE</scope>
</reference>